<accession>A0A6V8NIL2</accession>
<evidence type="ECO:0000259" key="5">
    <source>
        <dbReference type="Pfam" id="PF05193"/>
    </source>
</evidence>
<dbReference type="InterPro" id="IPR011249">
    <property type="entry name" value="Metalloenz_LuxS/M16"/>
</dbReference>
<dbReference type="AlphaFoldDB" id="A0A6V8NIL2"/>
<dbReference type="GO" id="GO:0006508">
    <property type="term" value="P:proteolysis"/>
    <property type="evidence" value="ECO:0007669"/>
    <property type="project" value="InterPro"/>
</dbReference>
<evidence type="ECO:0000256" key="2">
    <source>
        <dbReference type="ARBA" id="ARBA00007261"/>
    </source>
</evidence>
<gene>
    <name evidence="6" type="ORF">GMLC_43280</name>
</gene>
<name>A0A6V8NIL2_9BACT</name>
<dbReference type="GO" id="GO:0004222">
    <property type="term" value="F:metalloendopeptidase activity"/>
    <property type="evidence" value="ECO:0007669"/>
    <property type="project" value="InterPro"/>
</dbReference>
<proteinExistence type="inferred from homology"/>
<evidence type="ECO:0000256" key="3">
    <source>
        <dbReference type="RuleBase" id="RU004447"/>
    </source>
</evidence>
<dbReference type="EMBL" id="BLXZ01000011">
    <property type="protein sequence ID" value="GFO70749.1"/>
    <property type="molecule type" value="Genomic_DNA"/>
</dbReference>
<protein>
    <submittedName>
        <fullName evidence="6">Peptidase M16</fullName>
    </submittedName>
</protein>
<keyword evidence="7" id="KW-1185">Reference proteome</keyword>
<sequence>MTDKLSNLPKIHQSELANGTRIITQPTPGLQGAAIAIHVLSGSRDEDPRIGGASHFIEHLLFKGTKKRSSYQITTELDAIGAQPNACTSQEGVTYYLKALSSDLPQAFDVLSDMFLNSNFPEKEIEMERGVVLEEIKRAEDNPDRFLHNRFASGFWAGHPLGRPVLGTPEVIGSITREQLMQHMQQRYVPKSTVVAAAGNIEHDNIVSLIESYLGSTAAREPAPKPPLPAPAQVGVGCARHNMRDMQQVQFYLGYPSLPPTDSRYWSMQLLRLVLGGGMSSRLFREVREERGLAYSVGAYLLEYSDRPAFVVVAGCNSSRAQEAIDVCHREVLKLAKEKLTSLSLDDAKRQARGKLLLSLDDPADWLIPLAKEVGYFGRARTMAEELEQLEAVSPESIVALAEELFTPQLPRLESIGPDMELTLPS</sequence>
<dbReference type="PANTHER" id="PTHR11851">
    <property type="entry name" value="METALLOPROTEASE"/>
    <property type="match status" value="1"/>
</dbReference>
<dbReference type="Gene3D" id="3.30.830.10">
    <property type="entry name" value="Metalloenzyme, LuxS/M16 peptidase-like"/>
    <property type="match status" value="2"/>
</dbReference>
<feature type="domain" description="Peptidase M16 C-terminal" evidence="5">
    <location>
        <begin position="174"/>
        <end position="351"/>
    </location>
</feature>
<reference evidence="7" key="1">
    <citation type="submission" date="2020-06" db="EMBL/GenBank/DDBJ databases">
        <title>Draft genomic sequecing of Geomonas sp. Red745.</title>
        <authorList>
            <person name="Itoh H."/>
            <person name="Xu Z.X."/>
            <person name="Ushijima N."/>
            <person name="Masuda Y."/>
            <person name="Shiratori Y."/>
            <person name="Senoo K."/>
        </authorList>
    </citation>
    <scope>NUCLEOTIDE SEQUENCE [LARGE SCALE GENOMIC DNA]</scope>
    <source>
        <strain evidence="7">Red745</strain>
    </source>
</reference>
<dbReference type="RefSeq" id="WP_183363355.1">
    <property type="nucleotide sequence ID" value="NZ_BLXZ01000011.1"/>
</dbReference>
<organism evidence="6 7">
    <name type="scientific">Geomonas limicola</name>
    <dbReference type="NCBI Taxonomy" id="2740186"/>
    <lineage>
        <taxon>Bacteria</taxon>
        <taxon>Pseudomonadati</taxon>
        <taxon>Thermodesulfobacteriota</taxon>
        <taxon>Desulfuromonadia</taxon>
        <taxon>Geobacterales</taxon>
        <taxon>Geobacteraceae</taxon>
        <taxon>Geomonas</taxon>
    </lineage>
</organism>
<dbReference type="GO" id="GO:0046872">
    <property type="term" value="F:metal ion binding"/>
    <property type="evidence" value="ECO:0007669"/>
    <property type="project" value="InterPro"/>
</dbReference>
<evidence type="ECO:0000259" key="4">
    <source>
        <dbReference type="Pfam" id="PF00675"/>
    </source>
</evidence>
<dbReference type="Pfam" id="PF00675">
    <property type="entry name" value="Peptidase_M16"/>
    <property type="match status" value="1"/>
</dbReference>
<comment type="cofactor">
    <cofactor evidence="1">
        <name>Zn(2+)</name>
        <dbReference type="ChEBI" id="CHEBI:29105"/>
    </cofactor>
</comment>
<evidence type="ECO:0000313" key="7">
    <source>
        <dbReference type="Proteomes" id="UP000587586"/>
    </source>
</evidence>
<dbReference type="FunFam" id="3.30.830.10:FF:000008">
    <property type="entry name" value="Mitochondrial-processing peptidase subunit beta"/>
    <property type="match status" value="1"/>
</dbReference>
<dbReference type="InterPro" id="IPR007863">
    <property type="entry name" value="Peptidase_M16_C"/>
</dbReference>
<dbReference type="Proteomes" id="UP000587586">
    <property type="component" value="Unassembled WGS sequence"/>
</dbReference>
<evidence type="ECO:0000313" key="6">
    <source>
        <dbReference type="EMBL" id="GFO70749.1"/>
    </source>
</evidence>
<dbReference type="InterPro" id="IPR050361">
    <property type="entry name" value="MPP/UQCRC_Complex"/>
</dbReference>
<comment type="similarity">
    <text evidence="2 3">Belongs to the peptidase M16 family.</text>
</comment>
<dbReference type="PROSITE" id="PS00143">
    <property type="entry name" value="INSULINASE"/>
    <property type="match status" value="1"/>
</dbReference>
<dbReference type="Pfam" id="PF05193">
    <property type="entry name" value="Peptidase_M16_C"/>
    <property type="match status" value="1"/>
</dbReference>
<dbReference type="PANTHER" id="PTHR11851:SF49">
    <property type="entry name" value="MITOCHONDRIAL-PROCESSING PEPTIDASE SUBUNIT ALPHA"/>
    <property type="match status" value="1"/>
</dbReference>
<dbReference type="InterPro" id="IPR001431">
    <property type="entry name" value="Pept_M16_Zn_BS"/>
</dbReference>
<feature type="domain" description="Peptidase M16 N-terminal" evidence="4">
    <location>
        <begin position="22"/>
        <end position="168"/>
    </location>
</feature>
<comment type="caution">
    <text evidence="6">The sequence shown here is derived from an EMBL/GenBank/DDBJ whole genome shotgun (WGS) entry which is preliminary data.</text>
</comment>
<dbReference type="InterPro" id="IPR011765">
    <property type="entry name" value="Pept_M16_N"/>
</dbReference>
<dbReference type="SUPFAM" id="SSF63411">
    <property type="entry name" value="LuxS/MPP-like metallohydrolase"/>
    <property type="match status" value="2"/>
</dbReference>
<evidence type="ECO:0000256" key="1">
    <source>
        <dbReference type="ARBA" id="ARBA00001947"/>
    </source>
</evidence>